<evidence type="ECO:0000313" key="15">
    <source>
        <dbReference type="EMBL" id="QJB70714.1"/>
    </source>
</evidence>
<dbReference type="Proteomes" id="UP000501600">
    <property type="component" value="Chromosome"/>
</dbReference>
<dbReference type="InterPro" id="IPR050855">
    <property type="entry name" value="NDM-1-like"/>
</dbReference>
<evidence type="ECO:0000256" key="6">
    <source>
        <dbReference type="ARBA" id="ARBA00012865"/>
    </source>
</evidence>
<dbReference type="InterPro" id="IPR001018">
    <property type="entry name" value="Beta-lactamase_class-B_CS"/>
</dbReference>
<evidence type="ECO:0000256" key="10">
    <source>
        <dbReference type="ARBA" id="ARBA00022801"/>
    </source>
</evidence>
<dbReference type="PROSITE" id="PS00743">
    <property type="entry name" value="BETA_LACTAMASE_B_1"/>
    <property type="match status" value="1"/>
</dbReference>
<dbReference type="EMBL" id="CP051217">
    <property type="protein sequence ID" value="QJB70714.1"/>
    <property type="molecule type" value="Genomic_DNA"/>
</dbReference>
<accession>A0A6H2DQV8</accession>
<evidence type="ECO:0000256" key="8">
    <source>
        <dbReference type="ARBA" id="ARBA00022729"/>
    </source>
</evidence>
<evidence type="ECO:0000256" key="7">
    <source>
        <dbReference type="ARBA" id="ARBA00022723"/>
    </source>
</evidence>
<dbReference type="InterPro" id="IPR001279">
    <property type="entry name" value="Metallo-B-lactamas"/>
</dbReference>
<dbReference type="SMART" id="SM00849">
    <property type="entry name" value="Lactamase_B"/>
    <property type="match status" value="1"/>
</dbReference>
<feature type="domain" description="Metallo-beta-lactamase" evidence="14">
    <location>
        <begin position="48"/>
        <end position="230"/>
    </location>
</feature>
<keyword evidence="12" id="KW-0046">Antibiotic resistance</keyword>
<dbReference type="GO" id="GO:0008270">
    <property type="term" value="F:zinc ion binding"/>
    <property type="evidence" value="ECO:0007669"/>
    <property type="project" value="InterPro"/>
</dbReference>
<evidence type="ECO:0000313" key="16">
    <source>
        <dbReference type="Proteomes" id="UP000501600"/>
    </source>
</evidence>
<keyword evidence="8 13" id="KW-0732">Signal</keyword>
<dbReference type="GO" id="GO:0008800">
    <property type="term" value="F:beta-lactamase activity"/>
    <property type="evidence" value="ECO:0007669"/>
    <property type="project" value="UniProtKB-EC"/>
</dbReference>
<organism evidence="15 16">
    <name type="scientific">Parasphingorhabdus halotolerans</name>
    <dbReference type="NCBI Taxonomy" id="2725558"/>
    <lineage>
        <taxon>Bacteria</taxon>
        <taxon>Pseudomonadati</taxon>
        <taxon>Pseudomonadota</taxon>
        <taxon>Alphaproteobacteria</taxon>
        <taxon>Sphingomonadales</taxon>
        <taxon>Sphingomonadaceae</taxon>
        <taxon>Parasphingorhabdus</taxon>
    </lineage>
</organism>
<dbReference type="PANTHER" id="PTHR42951:SF4">
    <property type="entry name" value="ACYL-COENZYME A THIOESTERASE MBLAC2"/>
    <property type="match status" value="1"/>
</dbReference>
<dbReference type="KEGG" id="phao:HF685_06370"/>
<evidence type="ECO:0000256" key="3">
    <source>
        <dbReference type="ARBA" id="ARBA00004418"/>
    </source>
</evidence>
<gene>
    <name evidence="15" type="ORF">HF685_06370</name>
</gene>
<evidence type="ECO:0000256" key="2">
    <source>
        <dbReference type="ARBA" id="ARBA00001947"/>
    </source>
</evidence>
<dbReference type="PANTHER" id="PTHR42951">
    <property type="entry name" value="METALLO-BETA-LACTAMASE DOMAIN-CONTAINING"/>
    <property type="match status" value="1"/>
</dbReference>
<keyword evidence="11" id="KW-0862">Zinc</keyword>
<evidence type="ECO:0000256" key="5">
    <source>
        <dbReference type="ARBA" id="ARBA00011245"/>
    </source>
</evidence>
<dbReference type="CDD" id="cd16282">
    <property type="entry name" value="metallo-hydrolase-like_MBL-fold"/>
    <property type="match status" value="1"/>
</dbReference>
<dbReference type="InterPro" id="IPR036866">
    <property type="entry name" value="RibonucZ/Hydroxyglut_hydro"/>
</dbReference>
<name>A0A6H2DQV8_9SPHN</name>
<comment type="subunit">
    <text evidence="5">Monomer.</text>
</comment>
<keyword evidence="7" id="KW-0479">Metal-binding</keyword>
<evidence type="ECO:0000256" key="1">
    <source>
        <dbReference type="ARBA" id="ARBA00001526"/>
    </source>
</evidence>
<dbReference type="PROSITE" id="PS51257">
    <property type="entry name" value="PROKAR_LIPOPROTEIN"/>
    <property type="match status" value="1"/>
</dbReference>
<evidence type="ECO:0000256" key="11">
    <source>
        <dbReference type="ARBA" id="ARBA00022833"/>
    </source>
</evidence>
<comment type="cofactor">
    <cofactor evidence="2">
        <name>Zn(2+)</name>
        <dbReference type="ChEBI" id="CHEBI:29105"/>
    </cofactor>
</comment>
<dbReference type="GO" id="GO:0046677">
    <property type="term" value="P:response to antibiotic"/>
    <property type="evidence" value="ECO:0007669"/>
    <property type="project" value="UniProtKB-KW"/>
</dbReference>
<dbReference type="EC" id="3.5.2.6" evidence="6"/>
<protein>
    <recommendedName>
        <fullName evidence="6">beta-lactamase</fullName>
        <ecNumber evidence="6">3.5.2.6</ecNumber>
    </recommendedName>
</protein>
<dbReference type="AlphaFoldDB" id="A0A6H2DQV8"/>
<evidence type="ECO:0000256" key="4">
    <source>
        <dbReference type="ARBA" id="ARBA00005250"/>
    </source>
</evidence>
<evidence type="ECO:0000259" key="14">
    <source>
        <dbReference type="SMART" id="SM00849"/>
    </source>
</evidence>
<comment type="similarity">
    <text evidence="4">Belongs to the metallo-beta-lactamase superfamily. Class-B beta-lactamase family.</text>
</comment>
<keyword evidence="16" id="KW-1185">Reference proteome</keyword>
<feature type="chain" id="PRO_5026211343" description="beta-lactamase" evidence="13">
    <location>
        <begin position="22"/>
        <end position="307"/>
    </location>
</feature>
<dbReference type="Pfam" id="PF00753">
    <property type="entry name" value="Lactamase_B"/>
    <property type="match status" value="1"/>
</dbReference>
<feature type="signal peptide" evidence="13">
    <location>
        <begin position="1"/>
        <end position="21"/>
    </location>
</feature>
<evidence type="ECO:0000256" key="9">
    <source>
        <dbReference type="ARBA" id="ARBA00022764"/>
    </source>
</evidence>
<reference evidence="15 16" key="1">
    <citation type="submission" date="2020-04" db="EMBL/GenBank/DDBJ databases">
        <title>Genome sequence for Sphingorhabdus sp. strain M1.</title>
        <authorList>
            <person name="Park S.-J."/>
        </authorList>
    </citation>
    <scope>NUCLEOTIDE SEQUENCE [LARGE SCALE GENOMIC DNA]</scope>
    <source>
        <strain evidence="15 16">JK6</strain>
    </source>
</reference>
<proteinExistence type="inferred from homology"/>
<dbReference type="SUPFAM" id="SSF56281">
    <property type="entry name" value="Metallo-hydrolase/oxidoreductase"/>
    <property type="match status" value="1"/>
</dbReference>
<keyword evidence="10 15" id="KW-0378">Hydrolase</keyword>
<sequence length="307" mass="32946">MKLVAASLLMASPLALSCSQAQETDRFAKVEIKAEKLADGVAVLFGAGGNIGVSYGPDGTVLIDDQFAPLTPKIQAAIADLGASEVKYLINTHWHGDHSGGNENFGKAGALIMAHDHVRERMLGIQKTGKGNDPASPKEALPTVTYHDGIKLHLNGDEVHVKHMKHGHTDGDSIIFWKNANVLHMGDLYFNKVTLPFIDLNSGGNARGVLAAAEKALEMADDNTKIIPGHGPMATKADLMAYRDMMKSVIGAIEKAQGEGKTLEQVQAMKPAAEWDTNPDAFIKGDAFVEAVYKSLQMPEHAEEHAH</sequence>
<dbReference type="GO" id="GO:0017001">
    <property type="term" value="P:antibiotic catabolic process"/>
    <property type="evidence" value="ECO:0007669"/>
    <property type="project" value="InterPro"/>
</dbReference>
<keyword evidence="9" id="KW-0574">Periplasm</keyword>
<comment type="subcellular location">
    <subcellularLocation>
        <location evidence="3">Periplasm</location>
    </subcellularLocation>
</comment>
<dbReference type="GO" id="GO:0042597">
    <property type="term" value="C:periplasmic space"/>
    <property type="evidence" value="ECO:0007669"/>
    <property type="project" value="UniProtKB-SubCell"/>
</dbReference>
<dbReference type="Gene3D" id="3.60.15.10">
    <property type="entry name" value="Ribonuclease Z/Hydroxyacylglutathione hydrolase-like"/>
    <property type="match status" value="1"/>
</dbReference>
<evidence type="ECO:0000256" key="13">
    <source>
        <dbReference type="SAM" id="SignalP"/>
    </source>
</evidence>
<comment type="catalytic activity">
    <reaction evidence="1">
        <text>a beta-lactam + H2O = a substituted beta-amino acid</text>
        <dbReference type="Rhea" id="RHEA:20401"/>
        <dbReference type="ChEBI" id="CHEBI:15377"/>
        <dbReference type="ChEBI" id="CHEBI:35627"/>
        <dbReference type="ChEBI" id="CHEBI:140347"/>
        <dbReference type="EC" id="3.5.2.6"/>
    </reaction>
</comment>
<evidence type="ECO:0000256" key="12">
    <source>
        <dbReference type="ARBA" id="ARBA00023251"/>
    </source>
</evidence>